<keyword evidence="1" id="KW-0472">Membrane</keyword>
<feature type="transmembrane region" description="Helical" evidence="1">
    <location>
        <begin position="97"/>
        <end position="116"/>
    </location>
</feature>
<protein>
    <submittedName>
        <fullName evidence="2">Uncharacterized protein</fullName>
    </submittedName>
</protein>
<organism evidence="2 3">
    <name type="scientific">Komagataeibacter sucrofermentans</name>
    <dbReference type="NCBI Taxonomy" id="1053551"/>
    <lineage>
        <taxon>Bacteria</taxon>
        <taxon>Pseudomonadati</taxon>
        <taxon>Pseudomonadota</taxon>
        <taxon>Alphaproteobacteria</taxon>
        <taxon>Acetobacterales</taxon>
        <taxon>Acetobacteraceae</taxon>
        <taxon>Komagataeibacter</taxon>
    </lineage>
</organism>
<comment type="caution">
    <text evidence="2">The sequence shown here is derived from an EMBL/GenBank/DDBJ whole genome shotgun (WGS) entry which is preliminary data.</text>
</comment>
<feature type="transmembrane region" description="Helical" evidence="1">
    <location>
        <begin position="146"/>
        <end position="166"/>
    </location>
</feature>
<dbReference type="EMBL" id="NKUA01000006">
    <property type="protein sequence ID" value="PYD79678.1"/>
    <property type="molecule type" value="Genomic_DNA"/>
</dbReference>
<dbReference type="Proteomes" id="UP000247814">
    <property type="component" value="Unassembled WGS sequence"/>
</dbReference>
<evidence type="ECO:0000313" key="3">
    <source>
        <dbReference type="Proteomes" id="UP000247814"/>
    </source>
</evidence>
<feature type="transmembrane region" description="Helical" evidence="1">
    <location>
        <begin position="6"/>
        <end position="23"/>
    </location>
</feature>
<evidence type="ECO:0000313" key="2">
    <source>
        <dbReference type="EMBL" id="PYD79678.1"/>
    </source>
</evidence>
<gene>
    <name evidence="2" type="ORF">CFR77_06260</name>
</gene>
<accession>A0A318QQE1</accession>
<sequence length="205" mass="22377">MQKHPYLLAGGMGVLCGGVNVLLEPENPFIKAFDSPQMQHTLQHLSGILGAEGVMALVLLIGLIAGGLINLAGNAACMSLPYWLIGRLSRLQAWQKNGVFFIVAMGLQGALTYWQWGYSNATDLGLEVLEMLSMTVAYLMPVRHRLLLSVYCGMMTCVVLFSFYCIEAMPTLRAQMHPVETAQPLPGGLAPDGRHHVAHEVEQDL</sequence>
<keyword evidence="1" id="KW-1133">Transmembrane helix</keyword>
<dbReference type="AlphaFoldDB" id="A0A318QQE1"/>
<keyword evidence="3" id="KW-1185">Reference proteome</keyword>
<evidence type="ECO:0000256" key="1">
    <source>
        <dbReference type="SAM" id="Phobius"/>
    </source>
</evidence>
<keyword evidence="1" id="KW-0812">Transmembrane</keyword>
<proteinExistence type="predicted"/>
<reference evidence="2 3" key="1">
    <citation type="submission" date="2017-07" db="EMBL/GenBank/DDBJ databases">
        <title>A draft genome sequence of Komagataeibacter sucrofermentans LMG 18788.</title>
        <authorList>
            <person name="Skraban J."/>
            <person name="Cleenwerck I."/>
            <person name="Vandamme P."/>
            <person name="Trcek J."/>
        </authorList>
    </citation>
    <scope>NUCLEOTIDE SEQUENCE [LARGE SCALE GENOMIC DNA]</scope>
    <source>
        <strain evidence="2 3">LMG 18788</strain>
    </source>
</reference>
<name>A0A318QQE1_9PROT</name>